<dbReference type="Pfam" id="PF07715">
    <property type="entry name" value="Plug"/>
    <property type="match status" value="1"/>
</dbReference>
<gene>
    <name evidence="6" type="ORF">Q5H92_04070</name>
</gene>
<evidence type="ECO:0000313" key="7">
    <source>
        <dbReference type="Proteomes" id="UP001167796"/>
    </source>
</evidence>
<feature type="chain" id="PRO_5047532253" evidence="3">
    <location>
        <begin position="22"/>
        <end position="1047"/>
    </location>
</feature>
<keyword evidence="1" id="KW-0813">Transport</keyword>
<keyword evidence="6" id="KW-0675">Receptor</keyword>
<sequence>MKNFLLLLVLLLSTASQLAFGQARVVTGTVRDAQGAVPGVSVYEKDMTSNGVSTDLDGGFKLTLKGNGVLVFRAVNYKLTEVQVGTRTSISVKLESADQSLDEVTVVGYGEQKKITQTGSVSQVSGKDIRENPSASLQNTLVGRLPGFFSQQASGRPGADGAAFFIRGISSYNGNSQPLIIVDDIQYSYDQFARIDPNEIESLSILKDAATTAIYGVRGANGVVVVTTRRGKTGPPQISARVEGSLQQPTKITKYLDSYQTASLYNQAQINDNAASPSPTFTPRFSALDLQKFQDGSDPYGHPNVNWRKELFKEFSQQYRANLDLSGGTDRVKYFVNVGYLFQNGMVKDFGSAEGVNNNYYHKRYNYRSNLDVNVAKGLNARIDLYGNFGEVNTPQLGSPFGYNDLFYDYSSFLTLAPFAYPIYNPDGSFGYSKWSRDVVGTSYNVNNVVGRLTNYGYSRSNENNINSVLSLKQDLGVYASALQGLTATGLVSYTSNYVYSRSNIRDAFPSFIYDPTKAGDDPTAYEARDPNLYRTRRFFLGYNGGSTSRTVNLQAILNYDRTFGKHHVSGLALYNRNSVTAQNNNNIYNFIPNNFLGYSGRLGYDYDARYLFQINVGYNGSDRFSADNRYGLFPAVSAGWNIAEETFFKTALPVFDLLKLRGSYGLVGNDALGSSYSYYYQQNYANSNGVSQPNFGINSTPVTGIAEGTLANNSVTWEKEKKLDVALEFRLLKNSVSGSVDLFRNERYDILTTRGTVSGIFGQGLPPVNLGRVRNEGYELELGYQSPISKDFSYFLKANYSVAKNTILFQDEPNNQYSYQNFTGNSIGQQRVYEFLGFYTQADIADSKVAKPAVAVQPGDLKYKDLNGDGIINEFDRAVTGFPGLPNTTFGVNLGIRYKGFSISALFQGSRNFNVAAASEAIRAFSSNLTQVHTKAWTPELGDNAAYPRLTLLGGISDPVANPSTFWQISGDFVRLKNAQVNYDLPSEFTRKLGIPSARIYANGSNILTWTVADKLYDFDPEISLNTQRLIYPPQRIYNLGLSVTF</sequence>
<proteinExistence type="inferred from homology"/>
<dbReference type="Proteomes" id="UP001167796">
    <property type="component" value="Unassembled WGS sequence"/>
</dbReference>
<feature type="domain" description="TonB-dependent receptor-like beta-barrel" evidence="4">
    <location>
        <begin position="426"/>
        <end position="1007"/>
    </location>
</feature>
<evidence type="ECO:0000256" key="3">
    <source>
        <dbReference type="SAM" id="SignalP"/>
    </source>
</evidence>
<dbReference type="InterPro" id="IPR037066">
    <property type="entry name" value="Plug_dom_sf"/>
</dbReference>
<dbReference type="Gene3D" id="2.170.130.10">
    <property type="entry name" value="TonB-dependent receptor, plug domain"/>
    <property type="match status" value="1"/>
</dbReference>
<dbReference type="Pfam" id="PF00593">
    <property type="entry name" value="TonB_dep_Rec_b-barrel"/>
    <property type="match status" value="1"/>
</dbReference>
<dbReference type="NCBIfam" id="TIGR04056">
    <property type="entry name" value="OMP_RagA_SusC"/>
    <property type="match status" value="1"/>
</dbReference>
<evidence type="ECO:0000313" key="6">
    <source>
        <dbReference type="EMBL" id="MDO7845522.1"/>
    </source>
</evidence>
<dbReference type="EMBL" id="JAUQSX010000001">
    <property type="protein sequence ID" value="MDO7845522.1"/>
    <property type="molecule type" value="Genomic_DNA"/>
</dbReference>
<reference evidence="6" key="1">
    <citation type="submission" date="2023-07" db="EMBL/GenBank/DDBJ databases">
        <authorList>
            <person name="Kim M.K."/>
        </authorList>
    </citation>
    <scope>NUCLEOTIDE SEQUENCE</scope>
    <source>
        <strain evidence="6">M29</strain>
    </source>
</reference>
<organism evidence="6 7">
    <name type="scientific">Hymenobacter mellowenesis</name>
    <dbReference type="NCBI Taxonomy" id="3063995"/>
    <lineage>
        <taxon>Bacteria</taxon>
        <taxon>Pseudomonadati</taxon>
        <taxon>Bacteroidota</taxon>
        <taxon>Cytophagia</taxon>
        <taxon>Cytophagales</taxon>
        <taxon>Hymenobacteraceae</taxon>
        <taxon>Hymenobacter</taxon>
    </lineage>
</organism>
<dbReference type="NCBIfam" id="TIGR04057">
    <property type="entry name" value="SusC_RagA_signa"/>
    <property type="match status" value="1"/>
</dbReference>
<dbReference type="InterPro" id="IPR023997">
    <property type="entry name" value="TonB-dep_OMP_SusC/RagA_CS"/>
</dbReference>
<feature type="domain" description="TonB-dependent receptor plug" evidence="5">
    <location>
        <begin position="114"/>
        <end position="223"/>
    </location>
</feature>
<dbReference type="SUPFAM" id="SSF56935">
    <property type="entry name" value="Porins"/>
    <property type="match status" value="1"/>
</dbReference>
<keyword evidence="1" id="KW-1134">Transmembrane beta strand</keyword>
<keyword evidence="1 2" id="KW-0472">Membrane</keyword>
<evidence type="ECO:0000259" key="5">
    <source>
        <dbReference type="Pfam" id="PF07715"/>
    </source>
</evidence>
<evidence type="ECO:0000256" key="2">
    <source>
        <dbReference type="RuleBase" id="RU003357"/>
    </source>
</evidence>
<feature type="signal peptide" evidence="3">
    <location>
        <begin position="1"/>
        <end position="21"/>
    </location>
</feature>
<keyword evidence="1" id="KW-0812">Transmembrane</keyword>
<dbReference type="SUPFAM" id="SSF49464">
    <property type="entry name" value="Carboxypeptidase regulatory domain-like"/>
    <property type="match status" value="1"/>
</dbReference>
<keyword evidence="3" id="KW-0732">Signal</keyword>
<protein>
    <submittedName>
        <fullName evidence="6">TonB-dependent receptor</fullName>
    </submittedName>
</protein>
<evidence type="ECO:0000256" key="1">
    <source>
        <dbReference type="PROSITE-ProRule" id="PRU01360"/>
    </source>
</evidence>
<dbReference type="InterPro" id="IPR023996">
    <property type="entry name" value="TonB-dep_OMP_SusC/RagA"/>
</dbReference>
<keyword evidence="7" id="KW-1185">Reference proteome</keyword>
<keyword evidence="1" id="KW-0998">Cell outer membrane</keyword>
<dbReference type="InterPro" id="IPR008969">
    <property type="entry name" value="CarboxyPept-like_regulatory"/>
</dbReference>
<dbReference type="InterPro" id="IPR039426">
    <property type="entry name" value="TonB-dep_rcpt-like"/>
</dbReference>
<name>A0ABT9A800_9BACT</name>
<dbReference type="RefSeq" id="WP_305010203.1">
    <property type="nucleotide sequence ID" value="NZ_JAUQSX010000001.1"/>
</dbReference>
<keyword evidence="2" id="KW-0798">TonB box</keyword>
<comment type="caution">
    <text evidence="6">The sequence shown here is derived from an EMBL/GenBank/DDBJ whole genome shotgun (WGS) entry which is preliminary data.</text>
</comment>
<dbReference type="InterPro" id="IPR012910">
    <property type="entry name" value="Plug_dom"/>
</dbReference>
<accession>A0ABT9A800</accession>
<comment type="subcellular location">
    <subcellularLocation>
        <location evidence="1">Cell outer membrane</location>
        <topology evidence="1">Multi-pass membrane protein</topology>
    </subcellularLocation>
</comment>
<dbReference type="Pfam" id="PF13715">
    <property type="entry name" value="CarbopepD_reg_2"/>
    <property type="match status" value="1"/>
</dbReference>
<evidence type="ECO:0000259" key="4">
    <source>
        <dbReference type="Pfam" id="PF00593"/>
    </source>
</evidence>
<dbReference type="InterPro" id="IPR000531">
    <property type="entry name" value="Beta-barrel_TonB"/>
</dbReference>
<dbReference type="PROSITE" id="PS52016">
    <property type="entry name" value="TONB_DEPENDENT_REC_3"/>
    <property type="match status" value="1"/>
</dbReference>
<comment type="similarity">
    <text evidence="1 2">Belongs to the TonB-dependent receptor family.</text>
</comment>